<gene>
    <name evidence="1" type="ORF">GKG27_28450</name>
</gene>
<evidence type="ECO:0000313" key="1">
    <source>
        <dbReference type="EMBL" id="MSD82844.1"/>
    </source>
</evidence>
<dbReference type="Pfam" id="PF10009">
    <property type="entry name" value="DUF2252"/>
    <property type="match status" value="1"/>
</dbReference>
<organism evidence="1">
    <name type="scientific">Escherichia coli</name>
    <dbReference type="NCBI Taxonomy" id="562"/>
    <lineage>
        <taxon>Bacteria</taxon>
        <taxon>Pseudomonadati</taxon>
        <taxon>Pseudomonadota</taxon>
        <taxon>Gammaproteobacteria</taxon>
        <taxon>Enterobacterales</taxon>
        <taxon>Enterobacteriaceae</taxon>
        <taxon>Escherichia</taxon>
    </lineage>
</organism>
<comment type="caution">
    <text evidence="1">The sequence shown here is derived from an EMBL/GenBank/DDBJ whole genome shotgun (WGS) entry which is preliminary data.</text>
</comment>
<dbReference type="EMBL" id="WKYP01000471">
    <property type="protein sequence ID" value="MSD82844.1"/>
    <property type="molecule type" value="Genomic_DNA"/>
</dbReference>
<proteinExistence type="predicted"/>
<protein>
    <submittedName>
        <fullName evidence="1">DUF2252 domain-containing protein</fullName>
    </submittedName>
</protein>
<dbReference type="PANTHER" id="PTHR39441">
    <property type="entry name" value="DUF2252 DOMAIN-CONTAINING PROTEIN"/>
    <property type="match status" value="1"/>
</dbReference>
<dbReference type="PANTHER" id="PTHR39441:SF1">
    <property type="entry name" value="DUF2252 DOMAIN-CONTAINING PROTEIN"/>
    <property type="match status" value="1"/>
</dbReference>
<name>A0A6C9EFX7_ECOLX</name>
<reference evidence="1" key="1">
    <citation type="journal article" date="2019" name="Nat. Med.">
        <title>A library of human gut bacterial isolates paired with longitudinal multiomics data enables mechanistic microbiome research.</title>
        <authorList>
            <person name="Poyet M."/>
            <person name="Groussin M."/>
            <person name="Gibbons S.M."/>
            <person name="Avila-Pacheco J."/>
            <person name="Jiang X."/>
            <person name="Kearney S.M."/>
            <person name="Perrotta A.R."/>
            <person name="Berdy B."/>
            <person name="Zhao S."/>
            <person name="Lieberman T.D."/>
            <person name="Swanson P.K."/>
            <person name="Smith M."/>
            <person name="Roesemann S."/>
            <person name="Alexander J.E."/>
            <person name="Rich S.A."/>
            <person name="Livny J."/>
            <person name="Vlamakis H."/>
            <person name="Clish C."/>
            <person name="Bullock K."/>
            <person name="Deik A."/>
            <person name="Scott J."/>
            <person name="Pierce K.A."/>
            <person name="Xavier R.J."/>
            <person name="Alm E.J."/>
        </authorList>
    </citation>
    <scope>NUCLEOTIDE SEQUENCE</scope>
    <source>
        <strain evidence="1">BIOML-A260</strain>
    </source>
</reference>
<accession>A0A6C9EFX7</accession>
<dbReference type="InterPro" id="IPR018721">
    <property type="entry name" value="DUF2252"/>
</dbReference>
<dbReference type="AlphaFoldDB" id="A0A6C9EFX7"/>
<feature type="non-terminal residue" evidence="1">
    <location>
        <position position="1"/>
    </location>
</feature>
<sequence>SFMAEDGRPRDYYVRQLWNGKGSIDIDNLNASGLSDLSRMCAWSLAHAHARTGDSIAIANYMGGTDEFDQAIASFAVSYAEQNDEDYAVFKKLLKSGDLPC</sequence>